<proteinExistence type="predicted"/>
<organism evidence="3">
    <name type="scientific">viral metagenome</name>
    <dbReference type="NCBI Taxonomy" id="1070528"/>
    <lineage>
        <taxon>unclassified sequences</taxon>
        <taxon>metagenomes</taxon>
        <taxon>organismal metagenomes</taxon>
    </lineage>
</organism>
<accession>A0A6C0ICU5</accession>
<protein>
    <submittedName>
        <fullName evidence="3">Uncharacterized protein</fullName>
    </submittedName>
</protein>
<evidence type="ECO:0000256" key="1">
    <source>
        <dbReference type="SAM" id="MobiDB-lite"/>
    </source>
</evidence>
<feature type="transmembrane region" description="Helical" evidence="2">
    <location>
        <begin position="31"/>
        <end position="50"/>
    </location>
</feature>
<name>A0A6C0ICU5_9ZZZZ</name>
<sequence length="220" mass="23975">MENQMENEPRVPFQEKNTDKMSSLFSDNRNWLIMFLSILLLLSVLGVTFINTFFDWFKVVIGTIAGFFGSVIGNFFYASGDIINASTNTVADAAKISIDLGSGAINDVGNLMKSGVTGEEIKKIPVSPVVVITPTTKPTDSGKLDEIIEKATKPPSREHPVEPSPTPPENPIQKSHQSNQTAWCLVGKQHGNRSCMEIDPSREQCVSGEVFTSGKACINP</sequence>
<dbReference type="AlphaFoldDB" id="A0A6C0ICU5"/>
<feature type="compositionally biased region" description="Basic and acidic residues" evidence="1">
    <location>
        <begin position="151"/>
        <end position="161"/>
    </location>
</feature>
<reference evidence="3" key="1">
    <citation type="journal article" date="2020" name="Nature">
        <title>Giant virus diversity and host interactions through global metagenomics.</title>
        <authorList>
            <person name="Schulz F."/>
            <person name="Roux S."/>
            <person name="Paez-Espino D."/>
            <person name="Jungbluth S."/>
            <person name="Walsh D.A."/>
            <person name="Denef V.J."/>
            <person name="McMahon K.D."/>
            <person name="Konstantinidis K.T."/>
            <person name="Eloe-Fadrosh E.A."/>
            <person name="Kyrpides N.C."/>
            <person name="Woyke T."/>
        </authorList>
    </citation>
    <scope>NUCLEOTIDE SEQUENCE</scope>
    <source>
        <strain evidence="3">GVMAG-M-3300023184-68</strain>
    </source>
</reference>
<feature type="region of interest" description="Disordered" evidence="1">
    <location>
        <begin position="151"/>
        <end position="179"/>
    </location>
</feature>
<keyword evidence="2" id="KW-1133">Transmembrane helix</keyword>
<dbReference type="EMBL" id="MN740153">
    <property type="protein sequence ID" value="QHT90236.1"/>
    <property type="molecule type" value="Genomic_DNA"/>
</dbReference>
<feature type="transmembrane region" description="Helical" evidence="2">
    <location>
        <begin position="56"/>
        <end position="77"/>
    </location>
</feature>
<keyword evidence="2" id="KW-0472">Membrane</keyword>
<keyword evidence="2" id="KW-0812">Transmembrane</keyword>
<evidence type="ECO:0000313" key="3">
    <source>
        <dbReference type="EMBL" id="QHT90236.1"/>
    </source>
</evidence>
<evidence type="ECO:0000256" key="2">
    <source>
        <dbReference type="SAM" id="Phobius"/>
    </source>
</evidence>